<gene>
    <name evidence="1" type="ORF">CGS58_05220</name>
</gene>
<dbReference type="EMBL" id="NMTY01000009">
    <property type="protein sequence ID" value="PDX81931.1"/>
    <property type="molecule type" value="Genomic_DNA"/>
</dbReference>
<sequence length="99" mass="10994">MSRVWGGTAFAKRSAAMKAPVGLLSGSAVCDSRWRGVAPTSATPTRSLRKCRCIEEVKSRWSTTFSRIENLWPRDGSCPLPLRSKSTFGKCFRIVKTQK</sequence>
<protein>
    <submittedName>
        <fullName evidence="1">Uncharacterized protein</fullName>
    </submittedName>
</protein>
<proteinExistence type="predicted"/>
<dbReference type="AlphaFoldDB" id="A0A2A7AS86"/>
<evidence type="ECO:0000313" key="2">
    <source>
        <dbReference type="Proteomes" id="UP000220005"/>
    </source>
</evidence>
<comment type="caution">
    <text evidence="1">The sequence shown here is derived from an EMBL/GenBank/DDBJ whole genome shotgun (WGS) entry which is preliminary data.</text>
</comment>
<accession>A0A2A7AS86</accession>
<name>A0A2A7AS86_9FIRM</name>
<reference evidence="1 2" key="1">
    <citation type="journal article" date="2017" name="Front. Microbiol.">
        <title>New Insights into the Diversity of the Genus Faecalibacterium.</title>
        <authorList>
            <person name="Benevides L."/>
            <person name="Burman S."/>
            <person name="Martin R."/>
            <person name="Robert V."/>
            <person name="Thomas M."/>
            <person name="Miquel S."/>
            <person name="Chain F."/>
            <person name="Sokol H."/>
            <person name="Bermudez-Humaran L.G."/>
            <person name="Morrison M."/>
            <person name="Langella P."/>
            <person name="Azevedo V.A."/>
            <person name="Chatel J.M."/>
            <person name="Soares S."/>
        </authorList>
    </citation>
    <scope>NUCLEOTIDE SEQUENCE [LARGE SCALE GENOMIC DNA]</scope>
    <source>
        <strain evidence="1 2">CNCM I 4575</strain>
    </source>
</reference>
<evidence type="ECO:0000313" key="1">
    <source>
        <dbReference type="EMBL" id="PDX81931.1"/>
    </source>
</evidence>
<organism evidence="1 2">
    <name type="scientific">Faecalibacterium prausnitzii</name>
    <dbReference type="NCBI Taxonomy" id="853"/>
    <lineage>
        <taxon>Bacteria</taxon>
        <taxon>Bacillati</taxon>
        <taxon>Bacillota</taxon>
        <taxon>Clostridia</taxon>
        <taxon>Eubacteriales</taxon>
        <taxon>Oscillospiraceae</taxon>
        <taxon>Faecalibacterium</taxon>
    </lineage>
</organism>
<dbReference type="Proteomes" id="UP000220005">
    <property type="component" value="Unassembled WGS sequence"/>
</dbReference>